<sequence>MNQVTGMIVKSGIFTQVVSATTPRVNAIPTVPKLRISEVSSVSGFSGDARDIDQMIV</sequence>
<evidence type="ECO:0000313" key="2">
    <source>
        <dbReference type="Proteomes" id="UP000198575"/>
    </source>
</evidence>
<accession>A0A1I4ZV40</accession>
<reference evidence="1 2" key="1">
    <citation type="submission" date="2016-10" db="EMBL/GenBank/DDBJ databases">
        <authorList>
            <person name="de Groot N.N."/>
        </authorList>
    </citation>
    <scope>NUCLEOTIDE SEQUENCE [LARGE SCALE GENOMIC DNA]</scope>
    <source>
        <strain evidence="1 2">CGMCC 1.7659</strain>
    </source>
</reference>
<proteinExistence type="predicted"/>
<protein>
    <submittedName>
        <fullName evidence="1">Uncharacterized protein</fullName>
    </submittedName>
</protein>
<gene>
    <name evidence="1" type="ORF">SAMN05216289_12927</name>
</gene>
<dbReference type="EMBL" id="FOVF01000029">
    <property type="protein sequence ID" value="SFN54058.1"/>
    <property type="molecule type" value="Genomic_DNA"/>
</dbReference>
<organism evidence="1 2">
    <name type="scientific">Dokdonella immobilis</name>
    <dbReference type="NCBI Taxonomy" id="578942"/>
    <lineage>
        <taxon>Bacteria</taxon>
        <taxon>Pseudomonadati</taxon>
        <taxon>Pseudomonadota</taxon>
        <taxon>Gammaproteobacteria</taxon>
        <taxon>Lysobacterales</taxon>
        <taxon>Rhodanobacteraceae</taxon>
        <taxon>Dokdonella</taxon>
    </lineage>
</organism>
<dbReference type="AlphaFoldDB" id="A0A1I4ZV40"/>
<keyword evidence="2" id="KW-1185">Reference proteome</keyword>
<evidence type="ECO:0000313" key="1">
    <source>
        <dbReference type="EMBL" id="SFN54058.1"/>
    </source>
</evidence>
<dbReference type="Proteomes" id="UP000198575">
    <property type="component" value="Unassembled WGS sequence"/>
</dbReference>
<name>A0A1I4ZV40_9GAMM</name>